<accession>A0A1S1PKA8</accession>
<dbReference type="PANTHER" id="PTHR43292">
    <property type="entry name" value="ACYL-COA DEHYDROGENASE"/>
    <property type="match status" value="1"/>
</dbReference>
<dbReference type="InterPro" id="IPR037069">
    <property type="entry name" value="AcylCoA_DH/ox_N_sf"/>
</dbReference>
<organism evidence="5 6">
    <name type="scientific">Parafrankia soli</name>
    <dbReference type="NCBI Taxonomy" id="2599596"/>
    <lineage>
        <taxon>Bacteria</taxon>
        <taxon>Bacillati</taxon>
        <taxon>Actinomycetota</taxon>
        <taxon>Actinomycetes</taxon>
        <taxon>Frankiales</taxon>
        <taxon>Frankiaceae</taxon>
        <taxon>Parafrankia</taxon>
    </lineage>
</organism>
<dbReference type="SUPFAM" id="SSF47203">
    <property type="entry name" value="Acyl-CoA dehydrogenase C-terminal domain-like"/>
    <property type="match status" value="1"/>
</dbReference>
<dbReference type="GO" id="GO:0005886">
    <property type="term" value="C:plasma membrane"/>
    <property type="evidence" value="ECO:0007669"/>
    <property type="project" value="TreeGrafter"/>
</dbReference>
<evidence type="ECO:0000256" key="1">
    <source>
        <dbReference type="ARBA" id="ARBA00022630"/>
    </source>
</evidence>
<dbReference type="Gene3D" id="1.20.140.10">
    <property type="entry name" value="Butyryl-CoA Dehydrogenase, subunit A, domain 3"/>
    <property type="match status" value="1"/>
</dbReference>
<dbReference type="InterPro" id="IPR036250">
    <property type="entry name" value="AcylCo_DH-like_C"/>
</dbReference>
<dbReference type="SUPFAM" id="SSF56645">
    <property type="entry name" value="Acyl-CoA dehydrogenase NM domain-like"/>
    <property type="match status" value="1"/>
</dbReference>
<name>A0A1S1PKA8_9ACTN</name>
<dbReference type="InterPro" id="IPR052161">
    <property type="entry name" value="Mycobact_Acyl-CoA_DH"/>
</dbReference>
<keyword evidence="1" id="KW-0285">Flavoprotein</keyword>
<evidence type="ECO:0000259" key="3">
    <source>
        <dbReference type="Pfam" id="PF02770"/>
    </source>
</evidence>
<evidence type="ECO:0000313" key="6">
    <source>
        <dbReference type="Proteomes" id="UP000179769"/>
    </source>
</evidence>
<evidence type="ECO:0000259" key="4">
    <source>
        <dbReference type="Pfam" id="PF02771"/>
    </source>
</evidence>
<keyword evidence="6" id="KW-1185">Reference proteome</keyword>
<evidence type="ECO:0000313" key="5">
    <source>
        <dbReference type="EMBL" id="OHV22120.1"/>
    </source>
</evidence>
<dbReference type="Gene3D" id="2.40.110.10">
    <property type="entry name" value="Butyryl-CoA Dehydrogenase, subunit A, domain 2"/>
    <property type="match status" value="1"/>
</dbReference>
<dbReference type="Pfam" id="PF02770">
    <property type="entry name" value="Acyl-CoA_dh_M"/>
    <property type="match status" value="1"/>
</dbReference>
<sequence length="433" mass="47450">MSTGTGSAAGAANAEATESVADFRRRARTWIRANLRPLEHNEGAGVMRADTTDEEELAAVARERQIQRMLFDAGLAGICFPREYGGQGLSPEHQRAFNEEITGFEYPGRLQAPTFSPCAAVLLEFGTPEQKERHLPAIIKGEEIWMQFLSEPSSGSDVAGALTTAVREGDDWILNGSKIWTTGAWWSDWALCLARTNWDVPKHRGLTVFIMPLRQPGIDVQRIEMLNGNKEFCQEFITDVRVPDTDRIGDVDNGWTVGTRWMFHERMLHNSPFVTVPAGWSYGGVDATVLVDVARDAGRLDEPRVRDLIGEGRVLDLVRESLQGRIGRGVVSRRMPDQSAAIGRLFAGIASTRVTSMAYDIAGSAGAAWSAEDGAVAECGNDFLLRQTTCIGGGTTEMARNVISERVLGMPREPALDRDRAFRDVPRGGSGRS</sequence>
<feature type="domain" description="Acyl-CoA oxidase/dehydrogenase middle" evidence="3">
    <location>
        <begin position="149"/>
        <end position="230"/>
    </location>
</feature>
<dbReference type="AlphaFoldDB" id="A0A1S1PKA8"/>
<gene>
    <name evidence="5" type="ORF">BBK14_25935</name>
</gene>
<dbReference type="InterPro" id="IPR006091">
    <property type="entry name" value="Acyl-CoA_Oxase/DH_mid-dom"/>
</dbReference>
<dbReference type="InterPro" id="IPR013786">
    <property type="entry name" value="AcylCoA_DH/ox_N"/>
</dbReference>
<dbReference type="InterPro" id="IPR046373">
    <property type="entry name" value="Acyl-CoA_Oxase/DH_mid-dom_sf"/>
</dbReference>
<keyword evidence="2" id="KW-0560">Oxidoreductase</keyword>
<evidence type="ECO:0000256" key="2">
    <source>
        <dbReference type="ARBA" id="ARBA00023002"/>
    </source>
</evidence>
<dbReference type="EMBL" id="MAXA01000250">
    <property type="protein sequence ID" value="OHV22120.1"/>
    <property type="molecule type" value="Genomic_DNA"/>
</dbReference>
<dbReference type="Proteomes" id="UP000179769">
    <property type="component" value="Unassembled WGS sequence"/>
</dbReference>
<dbReference type="Pfam" id="PF02771">
    <property type="entry name" value="Acyl-CoA_dh_N"/>
    <property type="match status" value="1"/>
</dbReference>
<proteinExistence type="predicted"/>
<dbReference type="PANTHER" id="PTHR43292:SF4">
    <property type="entry name" value="ACYL-COA DEHYDROGENASE FADE34"/>
    <property type="match status" value="1"/>
</dbReference>
<feature type="domain" description="Acyl-CoA dehydrogenase/oxidase N-terminal" evidence="4">
    <location>
        <begin position="23"/>
        <end position="142"/>
    </location>
</feature>
<reference evidence="6" key="1">
    <citation type="submission" date="2016-07" db="EMBL/GenBank/DDBJ databases">
        <title>Frankia sp. NRRL B-16219 Genome sequencing.</title>
        <authorList>
            <person name="Ghodhbane-Gtari F."/>
            <person name="Swanson E."/>
            <person name="Gueddou A."/>
            <person name="Louati M."/>
            <person name="Nouioui I."/>
            <person name="Hezbri K."/>
            <person name="Abebe-Akele F."/>
            <person name="Simpson S."/>
            <person name="Morris K."/>
            <person name="Thomas K."/>
            <person name="Gtari M."/>
            <person name="Tisa L.S."/>
        </authorList>
    </citation>
    <scope>NUCLEOTIDE SEQUENCE [LARGE SCALE GENOMIC DNA]</scope>
    <source>
        <strain evidence="6">NRRL B-16219</strain>
    </source>
</reference>
<comment type="caution">
    <text evidence="5">The sequence shown here is derived from an EMBL/GenBank/DDBJ whole genome shotgun (WGS) entry which is preliminary data.</text>
</comment>
<dbReference type="InterPro" id="IPR009100">
    <property type="entry name" value="AcylCoA_DH/oxidase_NM_dom_sf"/>
</dbReference>
<dbReference type="Gene3D" id="1.10.540.10">
    <property type="entry name" value="Acyl-CoA dehydrogenase/oxidase, N-terminal domain"/>
    <property type="match status" value="1"/>
</dbReference>
<dbReference type="GO" id="GO:0050660">
    <property type="term" value="F:flavin adenine dinucleotide binding"/>
    <property type="evidence" value="ECO:0007669"/>
    <property type="project" value="InterPro"/>
</dbReference>
<dbReference type="GO" id="GO:0016627">
    <property type="term" value="F:oxidoreductase activity, acting on the CH-CH group of donors"/>
    <property type="evidence" value="ECO:0007669"/>
    <property type="project" value="InterPro"/>
</dbReference>
<protein>
    <submittedName>
        <fullName evidence="5">Acyl-CoA dehydrogenase</fullName>
    </submittedName>
</protein>